<name>A0A163JW75_ABSGL</name>
<evidence type="ECO:0000313" key="3">
    <source>
        <dbReference type="Proteomes" id="UP000078561"/>
    </source>
</evidence>
<dbReference type="InterPro" id="IPR050357">
    <property type="entry name" value="Arrestin_domain-protein"/>
</dbReference>
<dbReference type="Gene3D" id="2.60.40.640">
    <property type="match status" value="2"/>
</dbReference>
<dbReference type="PANTHER" id="PTHR11188">
    <property type="entry name" value="ARRESTIN DOMAIN CONTAINING PROTEIN"/>
    <property type="match status" value="1"/>
</dbReference>
<evidence type="ECO:0000313" key="2">
    <source>
        <dbReference type="EMBL" id="SAM03755.1"/>
    </source>
</evidence>
<dbReference type="InterPro" id="IPR011022">
    <property type="entry name" value="Arrestin_C-like"/>
</dbReference>
<dbReference type="GO" id="GO:0015031">
    <property type="term" value="P:protein transport"/>
    <property type="evidence" value="ECO:0007669"/>
    <property type="project" value="TreeGrafter"/>
</dbReference>
<dbReference type="InParanoid" id="A0A163JW75"/>
<accession>A0A163JW75</accession>
<dbReference type="PANTHER" id="PTHR11188:SF17">
    <property type="entry name" value="FI21816P1"/>
    <property type="match status" value="1"/>
</dbReference>
<dbReference type="GO" id="GO:0005737">
    <property type="term" value="C:cytoplasm"/>
    <property type="evidence" value="ECO:0007669"/>
    <property type="project" value="TreeGrafter"/>
</dbReference>
<reference evidence="2" key="1">
    <citation type="submission" date="2016-04" db="EMBL/GenBank/DDBJ databases">
        <authorList>
            <person name="Evans L.H."/>
            <person name="Alamgir A."/>
            <person name="Owens N."/>
            <person name="Weber N.D."/>
            <person name="Virtaneva K."/>
            <person name="Barbian K."/>
            <person name="Babar A."/>
            <person name="Rosenke K."/>
        </authorList>
    </citation>
    <scope>NUCLEOTIDE SEQUENCE [LARGE SCALE GENOMIC DNA]</scope>
    <source>
        <strain evidence="2">CBS 101.48</strain>
    </source>
</reference>
<dbReference type="EMBL" id="LT554264">
    <property type="protein sequence ID" value="SAM03755.1"/>
    <property type="molecule type" value="Genomic_DNA"/>
</dbReference>
<feature type="domain" description="Arrestin C-terminal-like" evidence="1">
    <location>
        <begin position="199"/>
        <end position="248"/>
    </location>
</feature>
<organism evidence="2">
    <name type="scientific">Absidia glauca</name>
    <name type="common">Pin mould</name>
    <dbReference type="NCBI Taxonomy" id="4829"/>
    <lineage>
        <taxon>Eukaryota</taxon>
        <taxon>Fungi</taxon>
        <taxon>Fungi incertae sedis</taxon>
        <taxon>Mucoromycota</taxon>
        <taxon>Mucoromycotina</taxon>
        <taxon>Mucoromycetes</taxon>
        <taxon>Mucorales</taxon>
        <taxon>Cunninghamellaceae</taxon>
        <taxon>Absidia</taxon>
    </lineage>
</organism>
<dbReference type="STRING" id="4829.A0A163JW75"/>
<dbReference type="OMA" id="GWSIKNQ"/>
<dbReference type="OrthoDB" id="2230611at2759"/>
<proteinExistence type="predicted"/>
<evidence type="ECO:0000259" key="1">
    <source>
        <dbReference type="Pfam" id="PF02752"/>
    </source>
</evidence>
<dbReference type="Proteomes" id="UP000078561">
    <property type="component" value="Unassembled WGS sequence"/>
</dbReference>
<dbReference type="AlphaFoldDB" id="A0A163JW75"/>
<dbReference type="Pfam" id="PF02752">
    <property type="entry name" value="Arrestin_C"/>
    <property type="match status" value="1"/>
</dbReference>
<dbReference type="InterPro" id="IPR014752">
    <property type="entry name" value="Arrestin-like_C"/>
</dbReference>
<protein>
    <recommendedName>
        <fullName evidence="1">Arrestin C-terminal-like domain-containing protein</fullName>
    </recommendedName>
</protein>
<gene>
    <name evidence="2" type="primary">ABSGL_09601.1 scaffold 11483</name>
</gene>
<keyword evidence="3" id="KW-1185">Reference proteome</keyword>
<sequence length="302" mass="33521">MNPALSIHIVPELGWTMLENQPVFGPGSVIQGHVRLADPSLLAHADRLRLIFHGSERTLYNPIHKNQFFGSQLTLWDNKQPPSMATAFDFTLQLPLVQFPPSINHDLYNCYYKLTVFLDCGGTTTFASKGVILRPFLETTRLQTPLMYGPLSIPALDYLPGDTLRINLSSPTRMRMTLEQTVAVNRAARKQKVKIVSTTSTELHLPLDLTPSFSFSPVVSVSYHLTVKIHASTGTRSVITWPIHIGTLSYGLRVDLPIYSVFSSAFDSENDGSALPLPVFLKADIDGDTLPQYEADHLPAYA</sequence>